<protein>
    <submittedName>
        <fullName evidence="2">Uncharacterized protein</fullName>
    </submittedName>
</protein>
<reference evidence="2 3" key="1">
    <citation type="submission" date="2019-04" db="EMBL/GenBank/DDBJ databases">
        <title>Draft genome sequences of Streptomyces avermitilis ATCC 31267.</title>
        <authorList>
            <person name="Komaki H."/>
            <person name="Tamura T."/>
            <person name="Hosoyama A."/>
        </authorList>
    </citation>
    <scope>NUCLEOTIDE SEQUENCE [LARGE SCALE GENOMIC DNA]</scope>
    <source>
        <strain evidence="2 3">ATCC 31267</strain>
    </source>
</reference>
<feature type="region of interest" description="Disordered" evidence="1">
    <location>
        <begin position="37"/>
        <end position="57"/>
    </location>
</feature>
<comment type="caution">
    <text evidence="2">The sequence shown here is derived from an EMBL/GenBank/DDBJ whole genome shotgun (WGS) entry which is preliminary data.</text>
</comment>
<evidence type="ECO:0000313" key="2">
    <source>
        <dbReference type="EMBL" id="GDY78482.1"/>
    </source>
</evidence>
<accession>A0A4D4N1V6</accession>
<dbReference type="AlphaFoldDB" id="A0A4D4N1V6"/>
<gene>
    <name evidence="2" type="ORF">SAV31267_079670</name>
</gene>
<organism evidence="2 3">
    <name type="scientific">Streptomyces avermitilis</name>
    <dbReference type="NCBI Taxonomy" id="33903"/>
    <lineage>
        <taxon>Bacteria</taxon>
        <taxon>Bacillati</taxon>
        <taxon>Actinomycetota</taxon>
        <taxon>Actinomycetes</taxon>
        <taxon>Kitasatosporales</taxon>
        <taxon>Streptomycetaceae</taxon>
        <taxon>Streptomyces</taxon>
    </lineage>
</organism>
<dbReference type="EMBL" id="BJHY01000001">
    <property type="protein sequence ID" value="GDY78482.1"/>
    <property type="molecule type" value="Genomic_DNA"/>
</dbReference>
<evidence type="ECO:0000256" key="1">
    <source>
        <dbReference type="SAM" id="MobiDB-lite"/>
    </source>
</evidence>
<evidence type="ECO:0000313" key="3">
    <source>
        <dbReference type="Proteomes" id="UP000299211"/>
    </source>
</evidence>
<proteinExistence type="predicted"/>
<dbReference type="Proteomes" id="UP000299211">
    <property type="component" value="Unassembled WGS sequence"/>
</dbReference>
<name>A0A4D4N1V6_STRAX</name>
<sequence length="108" mass="11141">MGDTGTAEPDEMAYGRPGAAAVVAVDVHRGRGVARAVAPAGPPAEHGGHPGTADQARQRVVEVQREDERTVDMAAGEIAAHACVVVPPFREQQHELTVMGGQLLADAA</sequence>